<name>E4X171_OIKDI</name>
<proteinExistence type="predicted"/>
<keyword evidence="2" id="KW-1185">Reference proteome</keyword>
<dbReference type="EMBL" id="FN653021">
    <property type="protein sequence ID" value="CBY23551.1"/>
    <property type="molecule type" value="Genomic_DNA"/>
</dbReference>
<evidence type="ECO:0000313" key="2">
    <source>
        <dbReference type="Proteomes" id="UP000001307"/>
    </source>
</evidence>
<gene>
    <name evidence="1" type="ORF">GSOID_T00016001001</name>
</gene>
<dbReference type="AlphaFoldDB" id="E4X171"/>
<dbReference type="InParanoid" id="E4X171"/>
<sequence>MRKLFFFLIPNFSSARGSFQSDLESDENFPETFTESVYLAEDSLQSRGNYRGNNNRPKVVEDPSTIIFWDTNLWEFLLSPFYENPSVITKLAFEQRIFLFMRHFDPGTDVPRMEVNNMETFYFKILIDGKSMSENMQFKEFSTTLAPSTTDTSKTKKISELLTLGDPLASWKNYIHYFILRFKYPVVVWSKMLFPYLEEYHIWRHFEKENKHIDKNDLHAMFHDILNAVNKEDEYAPVHEPVETQTTSLIFEIEDEEEERLAFLQMQESGVRMGSYNAVYSASRTTKVFSTTPTATMSASSSTATITQAFTTKTNFDNFKESLFFSTKTIVGLDLEWKNDFSDRNTNAFFEIEKNISNAFLAIRRKDFELTLIENVYLESLEPEHVRIGCEKSMTKAHLVIDGSVQQQFTGFDQQKEVDRIAQRLLAPKAIESGVNPSILKYFVDWIRDRIFTKEDPAREWAETIFPNLDHYLDWNYPGLDICKDLSIDKYDLQAMFYNLLYAENQKAENAEVEEQVETKIASLIFEIEDEEILLNNDFESENSRDVTELPEIEDYFYEILSQSSKIDDISVTTTTKSATTTTTQTLTAKHNSDDFKKIFSFSTKTIVDLELEWKADFSDKNSEAFLEIEKKILDAFQNLRRKDSMILIKNVSLEALEPNVEQMSRMLDNVRSGVEKRMTEAHLVINGSVQQQQVGFIPLKEVEKIAQDLVSSRSMDSQFLPVVASAVSGKMDIAFFTIFLFTHF</sequence>
<dbReference type="Proteomes" id="UP000001307">
    <property type="component" value="Unassembled WGS sequence"/>
</dbReference>
<protein>
    <submittedName>
        <fullName evidence="1">Uncharacterized protein</fullName>
    </submittedName>
</protein>
<reference evidence="1" key="1">
    <citation type="journal article" date="2010" name="Science">
        <title>Plasticity of animal genome architecture unmasked by rapid evolution of a pelagic tunicate.</title>
        <authorList>
            <person name="Denoeud F."/>
            <person name="Henriet S."/>
            <person name="Mungpakdee S."/>
            <person name="Aury J.M."/>
            <person name="Da Silva C."/>
            <person name="Brinkmann H."/>
            <person name="Mikhaleva J."/>
            <person name="Olsen L.C."/>
            <person name="Jubin C."/>
            <person name="Canestro C."/>
            <person name="Bouquet J.M."/>
            <person name="Danks G."/>
            <person name="Poulain J."/>
            <person name="Campsteijn C."/>
            <person name="Adamski M."/>
            <person name="Cross I."/>
            <person name="Yadetie F."/>
            <person name="Muffato M."/>
            <person name="Louis A."/>
            <person name="Butcher S."/>
            <person name="Tsagkogeorga G."/>
            <person name="Konrad A."/>
            <person name="Singh S."/>
            <person name="Jensen M.F."/>
            <person name="Cong E.H."/>
            <person name="Eikeseth-Otteraa H."/>
            <person name="Noel B."/>
            <person name="Anthouard V."/>
            <person name="Porcel B.M."/>
            <person name="Kachouri-Lafond R."/>
            <person name="Nishino A."/>
            <person name="Ugolini M."/>
            <person name="Chourrout P."/>
            <person name="Nishida H."/>
            <person name="Aasland R."/>
            <person name="Huzurbazar S."/>
            <person name="Westhof E."/>
            <person name="Delsuc F."/>
            <person name="Lehrach H."/>
            <person name="Reinhardt R."/>
            <person name="Weissenbach J."/>
            <person name="Roy S.W."/>
            <person name="Artiguenave F."/>
            <person name="Postlethwait J.H."/>
            <person name="Manak J.R."/>
            <person name="Thompson E.M."/>
            <person name="Jaillon O."/>
            <person name="Du Pasquier L."/>
            <person name="Boudinot P."/>
            <person name="Liberles D.A."/>
            <person name="Volff J.N."/>
            <person name="Philippe H."/>
            <person name="Lenhard B."/>
            <person name="Roest Crollius H."/>
            <person name="Wincker P."/>
            <person name="Chourrout D."/>
        </authorList>
    </citation>
    <scope>NUCLEOTIDE SEQUENCE [LARGE SCALE GENOMIC DNA]</scope>
</reference>
<evidence type="ECO:0000313" key="1">
    <source>
        <dbReference type="EMBL" id="CBY23551.1"/>
    </source>
</evidence>
<accession>E4X171</accession>
<organism evidence="1">
    <name type="scientific">Oikopleura dioica</name>
    <name type="common">Tunicate</name>
    <dbReference type="NCBI Taxonomy" id="34765"/>
    <lineage>
        <taxon>Eukaryota</taxon>
        <taxon>Metazoa</taxon>
        <taxon>Chordata</taxon>
        <taxon>Tunicata</taxon>
        <taxon>Appendicularia</taxon>
        <taxon>Copelata</taxon>
        <taxon>Oikopleuridae</taxon>
        <taxon>Oikopleura</taxon>
    </lineage>
</organism>